<feature type="domain" description="ABC transporter" evidence="7">
    <location>
        <begin position="3"/>
        <end position="238"/>
    </location>
</feature>
<evidence type="ECO:0000256" key="3">
    <source>
        <dbReference type="ARBA" id="ARBA00022741"/>
    </source>
</evidence>
<evidence type="ECO:0000256" key="4">
    <source>
        <dbReference type="ARBA" id="ARBA00022840"/>
    </source>
</evidence>
<dbReference type="SMART" id="SM00382">
    <property type="entry name" value="AAA"/>
    <property type="match status" value="1"/>
</dbReference>
<gene>
    <name evidence="8" type="ORF">ACJDT4_19255</name>
</gene>
<dbReference type="Pfam" id="PF00005">
    <property type="entry name" value="ABC_tran"/>
    <property type="match status" value="1"/>
</dbReference>
<dbReference type="SUPFAM" id="SSF52540">
    <property type="entry name" value="P-loop containing nucleoside triphosphate hydrolases"/>
    <property type="match status" value="1"/>
</dbReference>
<dbReference type="Gene3D" id="3.40.50.300">
    <property type="entry name" value="P-loop containing nucleotide triphosphate hydrolases"/>
    <property type="match status" value="1"/>
</dbReference>
<dbReference type="InterPro" id="IPR027417">
    <property type="entry name" value="P-loop_NTPase"/>
</dbReference>
<organism evidence="8 9">
    <name type="scientific">Clostridium neuense</name>
    <dbReference type="NCBI Taxonomy" id="1728934"/>
    <lineage>
        <taxon>Bacteria</taxon>
        <taxon>Bacillati</taxon>
        <taxon>Bacillota</taxon>
        <taxon>Clostridia</taxon>
        <taxon>Eubacteriales</taxon>
        <taxon>Clostridiaceae</taxon>
        <taxon>Clostridium</taxon>
    </lineage>
</organism>
<dbReference type="PANTHER" id="PTHR43875:SF15">
    <property type="entry name" value="TREHALOSE IMPORT ATP-BINDING PROTEIN SUGC"/>
    <property type="match status" value="1"/>
</dbReference>
<dbReference type="Pfam" id="PF08402">
    <property type="entry name" value="TOBE_2"/>
    <property type="match status" value="1"/>
</dbReference>
<accession>A0ABW8TNH5</accession>
<dbReference type="Gene3D" id="2.40.50.100">
    <property type="match status" value="1"/>
</dbReference>
<evidence type="ECO:0000256" key="2">
    <source>
        <dbReference type="ARBA" id="ARBA00022475"/>
    </source>
</evidence>
<keyword evidence="9" id="KW-1185">Reference proteome</keyword>
<comment type="caution">
    <text evidence="8">The sequence shown here is derived from an EMBL/GenBank/DDBJ whole genome shotgun (WGS) entry which is preliminary data.</text>
</comment>
<dbReference type="SUPFAM" id="SSF50331">
    <property type="entry name" value="MOP-like"/>
    <property type="match status" value="1"/>
</dbReference>
<protein>
    <submittedName>
        <fullName evidence="8">ABC transporter ATP-binding protein</fullName>
    </submittedName>
</protein>
<dbReference type="PROSITE" id="PS50893">
    <property type="entry name" value="ABC_TRANSPORTER_2"/>
    <property type="match status" value="1"/>
</dbReference>
<name>A0ABW8TNH5_9CLOT</name>
<keyword evidence="2" id="KW-1003">Cell membrane</keyword>
<dbReference type="InterPro" id="IPR013611">
    <property type="entry name" value="Transp-assoc_OB_typ2"/>
</dbReference>
<dbReference type="InterPro" id="IPR017871">
    <property type="entry name" value="ABC_transporter-like_CS"/>
</dbReference>
<evidence type="ECO:0000256" key="5">
    <source>
        <dbReference type="ARBA" id="ARBA00022967"/>
    </source>
</evidence>
<keyword evidence="5" id="KW-1278">Translocase</keyword>
<dbReference type="Proteomes" id="UP001623592">
    <property type="component" value="Unassembled WGS sequence"/>
</dbReference>
<dbReference type="InterPro" id="IPR003439">
    <property type="entry name" value="ABC_transporter-like_ATP-bd"/>
</dbReference>
<keyword evidence="3" id="KW-0547">Nucleotide-binding</keyword>
<dbReference type="InterPro" id="IPR003593">
    <property type="entry name" value="AAA+_ATPase"/>
</dbReference>
<dbReference type="InterPro" id="IPR047641">
    <property type="entry name" value="ABC_transpr_MalK/UgpC-like"/>
</dbReference>
<reference evidence="8 9" key="1">
    <citation type="submission" date="2024-11" db="EMBL/GenBank/DDBJ databases">
        <authorList>
            <person name="Heng Y.C."/>
            <person name="Lim A.C.H."/>
            <person name="Lee J.K.Y."/>
            <person name="Kittelmann S."/>
        </authorList>
    </citation>
    <scope>NUCLEOTIDE SEQUENCE [LARGE SCALE GENOMIC DNA]</scope>
    <source>
        <strain evidence="8 9">WILCCON 0114</strain>
    </source>
</reference>
<dbReference type="InterPro" id="IPR008995">
    <property type="entry name" value="Mo/tungstate-bd_C_term_dom"/>
</dbReference>
<keyword evidence="4 8" id="KW-0067">ATP-binding</keyword>
<evidence type="ECO:0000256" key="1">
    <source>
        <dbReference type="ARBA" id="ARBA00022448"/>
    </source>
</evidence>
<evidence type="ECO:0000256" key="6">
    <source>
        <dbReference type="ARBA" id="ARBA00023136"/>
    </source>
</evidence>
<evidence type="ECO:0000313" key="8">
    <source>
        <dbReference type="EMBL" id="MFL0252554.1"/>
    </source>
</evidence>
<sequence length="323" mass="36324">MNIFIKDIQKTYGNLKVLNRINIEFKDKDFSTLLGPSGCGKTTLLRIIAGLETPDAGEIYFGDKCVFSKEKKINVASNKRKLGMVFQDFALWPHMTVFENIAFPLKAKGKKENIKEKVFSALKTVRLENLYARYPSELSGGQQQRVAFARAIIDNPEVILFDEPLSALDANLRDEMRFELTTLVKDIGITVIYVTHDQIEAMSMSNKVIVMNKGNILQSDSPEVIYKNPINTFVAQFVGKSNVLKDGIIRPENISLTKLENSTEYEGSVESVSYMGSFYELSVKISSLGLWKIYSNERKAAGEKLKLYIRNSDIHILGGIANV</sequence>
<dbReference type="RefSeq" id="WP_406789208.1">
    <property type="nucleotide sequence ID" value="NZ_JBJIAA010000018.1"/>
</dbReference>
<dbReference type="PROSITE" id="PS00211">
    <property type="entry name" value="ABC_TRANSPORTER_1"/>
    <property type="match status" value="1"/>
</dbReference>
<evidence type="ECO:0000259" key="7">
    <source>
        <dbReference type="PROSITE" id="PS50893"/>
    </source>
</evidence>
<evidence type="ECO:0000313" key="9">
    <source>
        <dbReference type="Proteomes" id="UP001623592"/>
    </source>
</evidence>
<dbReference type="PANTHER" id="PTHR43875">
    <property type="entry name" value="MALTODEXTRIN IMPORT ATP-BINDING PROTEIN MSMX"/>
    <property type="match status" value="1"/>
</dbReference>
<proteinExistence type="predicted"/>
<keyword evidence="6" id="KW-0472">Membrane</keyword>
<dbReference type="GO" id="GO:0005524">
    <property type="term" value="F:ATP binding"/>
    <property type="evidence" value="ECO:0007669"/>
    <property type="project" value="UniProtKB-KW"/>
</dbReference>
<keyword evidence="1" id="KW-0813">Transport</keyword>
<dbReference type="EMBL" id="JBJIAA010000018">
    <property type="protein sequence ID" value="MFL0252554.1"/>
    <property type="molecule type" value="Genomic_DNA"/>
</dbReference>